<proteinExistence type="predicted"/>
<evidence type="ECO:0000313" key="3">
    <source>
        <dbReference type="Proteomes" id="UP000006038"/>
    </source>
</evidence>
<sequence length="89" mass="10130">MERLVRRWRCCLSPRPPHPFGLFPSSQSCRVRRPPFPSDSGDRSHRQRGGGVQVSRVDSVGGQIFLFYLCFSFSVQLKRSLASRPLVPV</sequence>
<feature type="region of interest" description="Disordered" evidence="1">
    <location>
        <begin position="32"/>
        <end position="52"/>
    </location>
</feature>
<evidence type="ECO:0000256" key="1">
    <source>
        <dbReference type="SAM" id="MobiDB-lite"/>
    </source>
</evidence>
<evidence type="ECO:0000313" key="2">
    <source>
        <dbReference type="EnsemblPlants" id="OB02G20030.1"/>
    </source>
</evidence>
<reference evidence="2" key="1">
    <citation type="submission" date="2013-04" db="UniProtKB">
        <authorList>
            <consortium name="EnsemblPlants"/>
        </authorList>
    </citation>
    <scope>IDENTIFICATION</scope>
</reference>
<dbReference type="Proteomes" id="UP000006038">
    <property type="component" value="Unassembled WGS sequence"/>
</dbReference>
<dbReference type="EnsemblPlants" id="OB02G20030.1">
    <property type="protein sequence ID" value="OB02G20030.1"/>
    <property type="gene ID" value="OB02G20030"/>
</dbReference>
<dbReference type="AlphaFoldDB" id="J3LBI6"/>
<accession>J3LBI6</accession>
<dbReference type="HOGENOM" id="CLU_2458368_0_0_1"/>
<name>J3LBI6_ORYBR</name>
<dbReference type="Gramene" id="OB02G20030.1">
    <property type="protein sequence ID" value="OB02G20030.1"/>
    <property type="gene ID" value="OB02G20030"/>
</dbReference>
<organism evidence="2">
    <name type="scientific">Oryza brachyantha</name>
    <name type="common">malo sina</name>
    <dbReference type="NCBI Taxonomy" id="4533"/>
    <lineage>
        <taxon>Eukaryota</taxon>
        <taxon>Viridiplantae</taxon>
        <taxon>Streptophyta</taxon>
        <taxon>Embryophyta</taxon>
        <taxon>Tracheophyta</taxon>
        <taxon>Spermatophyta</taxon>
        <taxon>Magnoliopsida</taxon>
        <taxon>Liliopsida</taxon>
        <taxon>Poales</taxon>
        <taxon>Poaceae</taxon>
        <taxon>BOP clade</taxon>
        <taxon>Oryzoideae</taxon>
        <taxon>Oryzeae</taxon>
        <taxon>Oryzinae</taxon>
        <taxon>Oryza</taxon>
    </lineage>
</organism>
<protein>
    <submittedName>
        <fullName evidence="2">Uncharacterized protein</fullName>
    </submittedName>
</protein>
<dbReference type="PROSITE" id="PS51257">
    <property type="entry name" value="PROKAR_LIPOPROTEIN"/>
    <property type="match status" value="1"/>
</dbReference>
<keyword evidence="3" id="KW-1185">Reference proteome</keyword>